<dbReference type="HAMAP" id="MF_01080">
    <property type="entry name" value="TruB_bact"/>
    <property type="match status" value="1"/>
</dbReference>
<dbReference type="InterPro" id="IPR032819">
    <property type="entry name" value="TruB_C"/>
</dbReference>
<reference evidence="9" key="2">
    <citation type="journal article" date="2021" name="PeerJ">
        <title>Extensive microbial diversity within the chicken gut microbiome revealed by metagenomics and culture.</title>
        <authorList>
            <person name="Gilroy R."/>
            <person name="Ravi A."/>
            <person name="Getino M."/>
            <person name="Pursley I."/>
            <person name="Horton D.L."/>
            <person name="Alikhan N.F."/>
            <person name="Baker D."/>
            <person name="Gharbi K."/>
            <person name="Hall N."/>
            <person name="Watson M."/>
            <person name="Adriaenssens E.M."/>
            <person name="Foster-Nyarko E."/>
            <person name="Jarju S."/>
            <person name="Secka A."/>
            <person name="Antonio M."/>
            <person name="Oren A."/>
            <person name="Chaudhuri R.R."/>
            <person name="La Ragione R."/>
            <person name="Hildebrand F."/>
            <person name="Pallen M.J."/>
        </authorList>
    </citation>
    <scope>NUCLEOTIDE SEQUENCE</scope>
    <source>
        <strain evidence="9">ChiBcec7-5410</strain>
    </source>
</reference>
<accession>A0A9D1KRK0</accession>
<evidence type="ECO:0000259" key="6">
    <source>
        <dbReference type="Pfam" id="PF01509"/>
    </source>
</evidence>
<dbReference type="Pfam" id="PF16198">
    <property type="entry name" value="TruB_C_2"/>
    <property type="match status" value="1"/>
</dbReference>
<dbReference type="CDD" id="cd02573">
    <property type="entry name" value="PseudoU_synth_EcTruB"/>
    <property type="match status" value="1"/>
</dbReference>
<dbReference type="EMBL" id="DVLW01000089">
    <property type="protein sequence ID" value="HIT94180.1"/>
    <property type="molecule type" value="Genomic_DNA"/>
</dbReference>
<feature type="domain" description="Pseudouridine synthase II N-terminal" evidence="6">
    <location>
        <begin position="29"/>
        <end position="177"/>
    </location>
</feature>
<dbReference type="Gene3D" id="3.30.2350.10">
    <property type="entry name" value="Pseudouridine synthase"/>
    <property type="match status" value="1"/>
</dbReference>
<feature type="domain" description="tRNA pseudouridine synthase II TruB subfamily 1 C-terminal" evidence="7">
    <location>
        <begin position="240"/>
        <end position="291"/>
    </location>
</feature>
<evidence type="ECO:0000313" key="9">
    <source>
        <dbReference type="EMBL" id="HIT94180.1"/>
    </source>
</evidence>
<evidence type="ECO:0000259" key="7">
    <source>
        <dbReference type="Pfam" id="PF09157"/>
    </source>
</evidence>
<comment type="function">
    <text evidence="5">Responsible for synthesis of pseudouridine from uracil-55 in the psi GC loop of transfer RNAs.</text>
</comment>
<comment type="catalytic activity">
    <reaction evidence="1 5">
        <text>uridine(55) in tRNA = pseudouridine(55) in tRNA</text>
        <dbReference type="Rhea" id="RHEA:42532"/>
        <dbReference type="Rhea" id="RHEA-COMP:10101"/>
        <dbReference type="Rhea" id="RHEA-COMP:10102"/>
        <dbReference type="ChEBI" id="CHEBI:65314"/>
        <dbReference type="ChEBI" id="CHEBI:65315"/>
        <dbReference type="EC" id="5.4.99.25"/>
    </reaction>
</comment>
<evidence type="ECO:0000256" key="5">
    <source>
        <dbReference type="HAMAP-Rule" id="MF_01080"/>
    </source>
</evidence>
<organism evidence="9 10">
    <name type="scientific">Candidatus Faecivivens stercoripullorum</name>
    <dbReference type="NCBI Taxonomy" id="2840805"/>
    <lineage>
        <taxon>Bacteria</taxon>
        <taxon>Bacillati</taxon>
        <taxon>Bacillota</taxon>
        <taxon>Clostridia</taxon>
        <taxon>Eubacteriales</taxon>
        <taxon>Oscillospiraceae</taxon>
        <taxon>Oscillospiraceae incertae sedis</taxon>
        <taxon>Candidatus Faecivivens</taxon>
    </lineage>
</organism>
<dbReference type="Proteomes" id="UP000824160">
    <property type="component" value="Unassembled WGS sequence"/>
</dbReference>
<dbReference type="GO" id="GO:0003723">
    <property type="term" value="F:RNA binding"/>
    <property type="evidence" value="ECO:0007669"/>
    <property type="project" value="InterPro"/>
</dbReference>
<evidence type="ECO:0000256" key="4">
    <source>
        <dbReference type="ARBA" id="ARBA00023235"/>
    </source>
</evidence>
<dbReference type="InterPro" id="IPR015240">
    <property type="entry name" value="tRNA_sdUridine_synth_fam1_C"/>
</dbReference>
<dbReference type="InterPro" id="IPR002501">
    <property type="entry name" value="PsdUridine_synth_N"/>
</dbReference>
<dbReference type="InterPro" id="IPR020103">
    <property type="entry name" value="PsdUridine_synth_cat_dom_sf"/>
</dbReference>
<dbReference type="NCBIfam" id="TIGR00431">
    <property type="entry name" value="TruB"/>
    <property type="match status" value="1"/>
</dbReference>
<name>A0A9D1KRK0_9FIRM</name>
<dbReference type="GO" id="GO:1990481">
    <property type="term" value="P:mRNA pseudouridine synthesis"/>
    <property type="evidence" value="ECO:0007669"/>
    <property type="project" value="TreeGrafter"/>
</dbReference>
<dbReference type="PANTHER" id="PTHR13767:SF2">
    <property type="entry name" value="PSEUDOURIDYLATE SYNTHASE TRUB1"/>
    <property type="match status" value="1"/>
</dbReference>
<proteinExistence type="inferred from homology"/>
<evidence type="ECO:0000256" key="3">
    <source>
        <dbReference type="ARBA" id="ARBA00022694"/>
    </source>
</evidence>
<protein>
    <recommendedName>
        <fullName evidence="5">tRNA pseudouridine synthase B</fullName>
        <ecNumber evidence="5">5.4.99.25</ecNumber>
    </recommendedName>
    <alternativeName>
        <fullName evidence="5">tRNA pseudouridine(55) synthase</fullName>
        <shortName evidence="5">Psi55 synthase</shortName>
    </alternativeName>
    <alternativeName>
        <fullName evidence="5">tRNA pseudouridylate synthase</fullName>
    </alternativeName>
    <alternativeName>
        <fullName evidence="5">tRNA-uridine isomerase</fullName>
    </alternativeName>
</protein>
<dbReference type="GO" id="GO:0031119">
    <property type="term" value="P:tRNA pseudouridine synthesis"/>
    <property type="evidence" value="ECO:0007669"/>
    <property type="project" value="UniProtKB-UniRule"/>
</dbReference>
<comment type="caution">
    <text evidence="9">The sequence shown here is derived from an EMBL/GenBank/DDBJ whole genome shotgun (WGS) entry which is preliminary data.</text>
</comment>
<evidence type="ECO:0000313" key="10">
    <source>
        <dbReference type="Proteomes" id="UP000824160"/>
    </source>
</evidence>
<keyword evidence="3 5" id="KW-0819">tRNA processing</keyword>
<evidence type="ECO:0000256" key="1">
    <source>
        <dbReference type="ARBA" id="ARBA00000385"/>
    </source>
</evidence>
<dbReference type="EC" id="5.4.99.25" evidence="5"/>
<gene>
    <name evidence="5 9" type="primary">truB</name>
    <name evidence="9" type="ORF">IAC43_03265</name>
</gene>
<comment type="similarity">
    <text evidence="2 5">Belongs to the pseudouridine synthase TruB family. Type 1 subfamily.</text>
</comment>
<feature type="domain" description="tRNA pseudouridylate synthase B C-terminal" evidence="8">
    <location>
        <begin position="178"/>
        <end position="230"/>
    </location>
</feature>
<reference evidence="9" key="1">
    <citation type="submission" date="2020-10" db="EMBL/GenBank/DDBJ databases">
        <authorList>
            <person name="Gilroy R."/>
        </authorList>
    </citation>
    <scope>NUCLEOTIDE SEQUENCE</scope>
    <source>
        <strain evidence="9">ChiBcec7-5410</strain>
    </source>
</reference>
<sequence>MSDFVPNGVLCIDKPAEFTSFDVIAKLRGITHTRKIGHAGTLDPMATGLLPVFFGTATKACDILPIQDKRYLAGFQLGMTSDTEDIWGSCTKTGVTVPDRETVESALEHFRGEIMQVPPMYSALSVSGKRLYDLARQGITVERQPRPVTIYRLELTGYDPETGSGTLDVCCSKGTYIRTLCADLGQKLGTGGVMSSLRRTEAAGFTLDDAVSLETVAEWMQNDGLKGKLLSEERLFSPYPAIRLNPVQTRMFLNGVRMDLNRIPDAAKADPSTPWRIFGADGQFLGLGQAFTEAKELRLLKFFVERN</sequence>
<evidence type="ECO:0000259" key="8">
    <source>
        <dbReference type="Pfam" id="PF16198"/>
    </source>
</evidence>
<dbReference type="PANTHER" id="PTHR13767">
    <property type="entry name" value="TRNA-PSEUDOURIDINE SYNTHASE"/>
    <property type="match status" value="1"/>
</dbReference>
<dbReference type="AlphaFoldDB" id="A0A9D1KRK0"/>
<dbReference type="InterPro" id="IPR014780">
    <property type="entry name" value="tRNA_psdUridine_synth_TruB"/>
</dbReference>
<dbReference type="SUPFAM" id="SSF55120">
    <property type="entry name" value="Pseudouridine synthase"/>
    <property type="match status" value="1"/>
</dbReference>
<dbReference type="Pfam" id="PF01509">
    <property type="entry name" value="TruB_N"/>
    <property type="match status" value="1"/>
</dbReference>
<evidence type="ECO:0000256" key="2">
    <source>
        <dbReference type="ARBA" id="ARBA00005642"/>
    </source>
</evidence>
<keyword evidence="4 5" id="KW-0413">Isomerase</keyword>
<dbReference type="Pfam" id="PF09157">
    <property type="entry name" value="TruB-C_2"/>
    <property type="match status" value="1"/>
</dbReference>
<dbReference type="GO" id="GO:0160148">
    <property type="term" value="F:tRNA pseudouridine(55) synthase activity"/>
    <property type="evidence" value="ECO:0007669"/>
    <property type="project" value="UniProtKB-EC"/>
</dbReference>
<feature type="active site" description="Nucleophile" evidence="5">
    <location>
        <position position="43"/>
    </location>
</feature>